<dbReference type="InterPro" id="IPR001525">
    <property type="entry name" value="C5_MeTfrase"/>
</dbReference>
<dbReference type="InterPro" id="IPR050390">
    <property type="entry name" value="C5-Methyltransferase"/>
</dbReference>
<dbReference type="Proteomes" id="UP000612899">
    <property type="component" value="Unassembled WGS sequence"/>
</dbReference>
<dbReference type="GO" id="GO:0003886">
    <property type="term" value="F:DNA (cytosine-5-)-methyltransferase activity"/>
    <property type="evidence" value="ECO:0007669"/>
    <property type="project" value="UniProtKB-EC"/>
</dbReference>
<dbReference type="InterPro" id="IPR029063">
    <property type="entry name" value="SAM-dependent_MTases_sf"/>
</dbReference>
<dbReference type="AlphaFoldDB" id="A0A8J3QCY1"/>
<keyword evidence="8" id="KW-1185">Reference proteome</keyword>
<name>A0A8J3QCY1_9ACTN</name>
<keyword evidence="5" id="KW-0680">Restriction system</keyword>
<dbReference type="GO" id="GO:0009307">
    <property type="term" value="P:DNA restriction-modification system"/>
    <property type="evidence" value="ECO:0007669"/>
    <property type="project" value="UniProtKB-KW"/>
</dbReference>
<protein>
    <recommendedName>
        <fullName evidence="1">DNA (cytosine-5-)-methyltransferase</fullName>
        <ecNumber evidence="1">2.1.1.37</ecNumber>
    </recommendedName>
</protein>
<accession>A0A8J3QCY1</accession>
<evidence type="ECO:0000256" key="2">
    <source>
        <dbReference type="ARBA" id="ARBA00022603"/>
    </source>
</evidence>
<evidence type="ECO:0000256" key="3">
    <source>
        <dbReference type="ARBA" id="ARBA00022679"/>
    </source>
</evidence>
<dbReference type="GO" id="GO:0003677">
    <property type="term" value="F:DNA binding"/>
    <property type="evidence" value="ECO:0007669"/>
    <property type="project" value="TreeGrafter"/>
</dbReference>
<evidence type="ECO:0000256" key="6">
    <source>
        <dbReference type="SAM" id="MobiDB-lite"/>
    </source>
</evidence>
<dbReference type="RefSeq" id="WP_203911161.1">
    <property type="nucleotide sequence ID" value="NZ_BONY01000036.1"/>
</dbReference>
<dbReference type="EC" id="2.1.1.37" evidence="1"/>
<keyword evidence="3" id="KW-0808">Transferase</keyword>
<dbReference type="Gene3D" id="3.40.50.150">
    <property type="entry name" value="Vaccinia Virus protein VP39"/>
    <property type="match status" value="1"/>
</dbReference>
<comment type="caution">
    <text evidence="7">The sequence shown here is derived from an EMBL/GenBank/DDBJ whole genome shotgun (WGS) entry which is preliminary data.</text>
</comment>
<dbReference type="SUPFAM" id="SSF53335">
    <property type="entry name" value="S-adenosyl-L-methionine-dependent methyltransferases"/>
    <property type="match status" value="1"/>
</dbReference>
<dbReference type="GO" id="GO:0032259">
    <property type="term" value="P:methylation"/>
    <property type="evidence" value="ECO:0007669"/>
    <property type="project" value="UniProtKB-KW"/>
</dbReference>
<sequence>MTLTLSDYFCGAGGSSSGAKLVPGVQVTHAFNHWQLALDTHALNHPEVDHQKADLSKANPRLYPRTDIGWFSPECTNHSQAKGKRKHDRQPDLFGETLPDEAAERSRSTMKDVLTFAAVHRYEAVIVENVVEVRDWAWWPNWLRELEALGYDHEIVYLNSMHAQQLGPGAPQSRDRIYIVAWRKACRRPDLRRWTRPPAYCQPCDQVVTPIQAWKDPNKQFGKFGRSGQYVYRCPNLKCRNAVVNPEFLPAAAAIDWSLTGQRIGDRSRPLAPKTMARIRKGLATYGSQLLVPCGGTWRDRAEPLAKPMATRTTVETDGLLVPVEGRTGTNARLTTGVFRAQTARLQDALVVPLRNNAVARPASTDPLMTVAAEGNHHMIVDYNGPAKPVTSPLPTQTAVEGNGLASIEIDPDDCAFRMLEPHEIQAAMAFDPGYRLLGNRRERVRQLGNAVTPPAARDLIAAVAEAVNGTAP</sequence>
<dbReference type="Pfam" id="PF00145">
    <property type="entry name" value="DNA_methylase"/>
    <property type="match status" value="1"/>
</dbReference>
<gene>
    <name evidence="7" type="primary">dcm</name>
    <name evidence="7" type="ORF">Rhe02_54370</name>
</gene>
<evidence type="ECO:0000313" key="8">
    <source>
        <dbReference type="Proteomes" id="UP000612899"/>
    </source>
</evidence>
<dbReference type="PANTHER" id="PTHR10629:SF52">
    <property type="entry name" value="DNA (CYTOSINE-5)-METHYLTRANSFERASE 1"/>
    <property type="match status" value="1"/>
</dbReference>
<evidence type="ECO:0000256" key="5">
    <source>
        <dbReference type="ARBA" id="ARBA00022747"/>
    </source>
</evidence>
<evidence type="ECO:0000256" key="4">
    <source>
        <dbReference type="ARBA" id="ARBA00022691"/>
    </source>
</evidence>
<reference evidence="7" key="1">
    <citation type="submission" date="2021-01" db="EMBL/GenBank/DDBJ databases">
        <title>Whole genome shotgun sequence of Rhizocola hellebori NBRC 109834.</title>
        <authorList>
            <person name="Komaki H."/>
            <person name="Tamura T."/>
        </authorList>
    </citation>
    <scope>NUCLEOTIDE SEQUENCE</scope>
    <source>
        <strain evidence="7">NBRC 109834</strain>
    </source>
</reference>
<proteinExistence type="predicted"/>
<dbReference type="PANTHER" id="PTHR10629">
    <property type="entry name" value="CYTOSINE-SPECIFIC METHYLTRANSFERASE"/>
    <property type="match status" value="1"/>
</dbReference>
<evidence type="ECO:0000313" key="7">
    <source>
        <dbReference type="EMBL" id="GIH07370.1"/>
    </source>
</evidence>
<dbReference type="Gene3D" id="3.90.120.10">
    <property type="entry name" value="DNA Methylase, subunit A, domain 2"/>
    <property type="match status" value="1"/>
</dbReference>
<feature type="region of interest" description="Disordered" evidence="6">
    <location>
        <begin position="77"/>
        <end position="104"/>
    </location>
</feature>
<dbReference type="PRINTS" id="PR00105">
    <property type="entry name" value="C5METTRFRASE"/>
</dbReference>
<keyword evidence="2 7" id="KW-0489">Methyltransferase</keyword>
<organism evidence="7 8">
    <name type="scientific">Rhizocola hellebori</name>
    <dbReference type="NCBI Taxonomy" id="1392758"/>
    <lineage>
        <taxon>Bacteria</taxon>
        <taxon>Bacillati</taxon>
        <taxon>Actinomycetota</taxon>
        <taxon>Actinomycetes</taxon>
        <taxon>Micromonosporales</taxon>
        <taxon>Micromonosporaceae</taxon>
        <taxon>Rhizocola</taxon>
    </lineage>
</organism>
<keyword evidence="4" id="KW-0949">S-adenosyl-L-methionine</keyword>
<dbReference type="EMBL" id="BONY01000036">
    <property type="protein sequence ID" value="GIH07370.1"/>
    <property type="molecule type" value="Genomic_DNA"/>
</dbReference>
<evidence type="ECO:0000256" key="1">
    <source>
        <dbReference type="ARBA" id="ARBA00011975"/>
    </source>
</evidence>
<dbReference type="GO" id="GO:0044027">
    <property type="term" value="P:negative regulation of gene expression via chromosomal CpG island methylation"/>
    <property type="evidence" value="ECO:0007669"/>
    <property type="project" value="TreeGrafter"/>
</dbReference>